<proteinExistence type="predicted"/>
<evidence type="ECO:0000313" key="3">
    <source>
        <dbReference type="EMBL" id="MCM8749047.1"/>
    </source>
</evidence>
<dbReference type="EMBL" id="JAMSLR010000004">
    <property type="protein sequence ID" value="MCM8749047.1"/>
    <property type="molecule type" value="Genomic_DNA"/>
</dbReference>
<dbReference type="SUPFAM" id="SSF82549">
    <property type="entry name" value="DAK1/DegV-like"/>
    <property type="match status" value="1"/>
</dbReference>
<dbReference type="InterPro" id="IPR003797">
    <property type="entry name" value="DegV"/>
</dbReference>
<name>A0AA41WBW9_9BACT</name>
<dbReference type="NCBIfam" id="TIGR00762">
    <property type="entry name" value="DegV"/>
    <property type="match status" value="1"/>
</dbReference>
<evidence type="ECO:0000256" key="2">
    <source>
        <dbReference type="SAM" id="MobiDB-lite"/>
    </source>
</evidence>
<dbReference type="RefSeq" id="WP_284056826.1">
    <property type="nucleotide sequence ID" value="NZ_JAMSLR010000004.1"/>
</dbReference>
<dbReference type="Gene3D" id="3.40.50.10170">
    <property type="match status" value="1"/>
</dbReference>
<reference evidence="3" key="1">
    <citation type="submission" date="2022-06" db="EMBL/GenBank/DDBJ databases">
        <title>CFH 74404 Thermomicrobiaceae sp.</title>
        <authorList>
            <person name="Ming H."/>
            <person name="Li W.-J."/>
            <person name="Zhao Z."/>
        </authorList>
    </citation>
    <scope>NUCLEOTIDE SEQUENCE</scope>
    <source>
        <strain evidence="3">CFH 74404</strain>
    </source>
</reference>
<feature type="region of interest" description="Disordered" evidence="2">
    <location>
        <begin position="276"/>
        <end position="301"/>
    </location>
</feature>
<protein>
    <submittedName>
        <fullName evidence="3">DegV family EDD domain-containing protein</fullName>
    </submittedName>
</protein>
<evidence type="ECO:0000313" key="4">
    <source>
        <dbReference type="Proteomes" id="UP001165306"/>
    </source>
</evidence>
<comment type="caution">
    <text evidence="3">The sequence shown here is derived from an EMBL/GenBank/DDBJ whole genome shotgun (WGS) entry which is preliminary data.</text>
</comment>
<dbReference type="Gene3D" id="3.30.1180.10">
    <property type="match status" value="1"/>
</dbReference>
<dbReference type="PROSITE" id="PS51482">
    <property type="entry name" value="DEGV"/>
    <property type="match status" value="1"/>
</dbReference>
<dbReference type="PANTHER" id="PTHR33434">
    <property type="entry name" value="DEGV DOMAIN-CONTAINING PROTEIN DR_1986-RELATED"/>
    <property type="match status" value="1"/>
</dbReference>
<dbReference type="PANTHER" id="PTHR33434:SF2">
    <property type="entry name" value="FATTY ACID-BINDING PROTEIN TM_1468"/>
    <property type="match status" value="1"/>
</dbReference>
<sequence length="301" mass="32406">MPRVAVVTDSTADLPISLCYRYGITVVPMSIEHDGQVLDDRPELALTIARSSTSERLRVYHPPPSRFVETYRQLGKAHEAIVSIHLSQRLSGTLHSALEASRAVSAQVAVRVLDSGSVSMGLGFVALRAAQAALAGASLGEVVASAQLAAESVSVFFLLGSTGPLRQRRRIGWAAGLLTDVLGIRPLLTMSEGVVVPVTRAWARPHGISQLYELATEFPRIERLAVIRSPELRETELDALLWSICPPTRRLETTFSAALMSWFGPEAVGMAIDASMGGSEEETDGDVDALATSLDRNRQHG</sequence>
<organism evidence="3 4">
    <name type="scientific">Thermalbibacter longus</name>
    <dbReference type="NCBI Taxonomy" id="2951981"/>
    <lineage>
        <taxon>Bacteria</taxon>
        <taxon>Pseudomonadati</taxon>
        <taxon>Thermomicrobiota</taxon>
        <taxon>Thermomicrobia</taxon>
        <taxon>Thermomicrobiales</taxon>
        <taxon>Thermomicrobiaceae</taxon>
        <taxon>Thermalbibacter</taxon>
    </lineage>
</organism>
<dbReference type="GO" id="GO:0008289">
    <property type="term" value="F:lipid binding"/>
    <property type="evidence" value="ECO:0007669"/>
    <property type="project" value="UniProtKB-KW"/>
</dbReference>
<dbReference type="Proteomes" id="UP001165306">
    <property type="component" value="Unassembled WGS sequence"/>
</dbReference>
<evidence type="ECO:0000256" key="1">
    <source>
        <dbReference type="ARBA" id="ARBA00023121"/>
    </source>
</evidence>
<gene>
    <name evidence="3" type="ORF">NET02_07820</name>
</gene>
<dbReference type="InterPro" id="IPR050270">
    <property type="entry name" value="DegV_domain_contain"/>
</dbReference>
<accession>A0AA41WBW9</accession>
<keyword evidence="1" id="KW-0446">Lipid-binding</keyword>
<dbReference type="Pfam" id="PF02645">
    <property type="entry name" value="DegV"/>
    <property type="match status" value="1"/>
</dbReference>
<dbReference type="InterPro" id="IPR043168">
    <property type="entry name" value="DegV_C"/>
</dbReference>
<dbReference type="AlphaFoldDB" id="A0AA41WBW9"/>
<keyword evidence="4" id="KW-1185">Reference proteome</keyword>